<feature type="transmembrane region" description="Helical" evidence="6">
    <location>
        <begin position="383"/>
        <end position="400"/>
    </location>
</feature>
<keyword evidence="3" id="KW-0813">Transport</keyword>
<gene>
    <name evidence="8" type="ORF">PPROV_000043000</name>
</gene>
<dbReference type="OrthoDB" id="28208at2759"/>
<feature type="transmembrane region" description="Helical" evidence="6">
    <location>
        <begin position="180"/>
        <end position="197"/>
    </location>
</feature>
<comment type="subcellular location">
    <subcellularLocation>
        <location evidence="1">Membrane</location>
        <topology evidence="1">Multi-pass membrane protein</topology>
    </subcellularLocation>
</comment>
<sequence length="462" mass="49230">MAASSSSSHNTHTRMRTRASLGSASVNLSMAVLGVGQLTLPYAASLTGLAECLLLLLVLTAAALVSLDSIREGAIRPSRRRAETRAASSGGDGEAALATPLLVDDDSIGQMGELAASVECKSTYAAVLEEHMPSHYYKKLSDVALLLYAWGGSVSFLVVVKQQVHYITQSIKLSMHLPSFAPMLLLTAAVTLPLSMLRSVKALRYSSVFGSLAALFITAVVVVHNPTLKMCALAAGSEPPAQWEINPTPIVAALPLLAFALNTSWSYVPVFFSMSDDAQKGTRREAVRLRRSGTWLAMIVHSFVYVNYSVITVYGIVSFCGDVKQNVLDGYSIHSGKHDDWRGHMVLFARCALAVQLIFALPLRFHVARDVLVDAYNDDRMKVRLVTFALVASAAAAAAPPVPLRTAIGLTSAVCASVVIYIIPARLSFALYDSALARVTACAMAVFGVLVMVGGSYGSVMG</sequence>
<dbReference type="GO" id="GO:0015179">
    <property type="term" value="F:L-amino acid transmembrane transporter activity"/>
    <property type="evidence" value="ECO:0007669"/>
    <property type="project" value="TreeGrafter"/>
</dbReference>
<dbReference type="AlphaFoldDB" id="A0A830H5W7"/>
<dbReference type="Pfam" id="PF01490">
    <property type="entry name" value="Aa_trans"/>
    <property type="match status" value="1"/>
</dbReference>
<dbReference type="GO" id="GO:0016020">
    <property type="term" value="C:membrane"/>
    <property type="evidence" value="ECO:0007669"/>
    <property type="project" value="UniProtKB-SubCell"/>
</dbReference>
<evidence type="ECO:0000256" key="1">
    <source>
        <dbReference type="ARBA" id="ARBA00004141"/>
    </source>
</evidence>
<keyword evidence="3" id="KW-0029">Amino-acid transport</keyword>
<feature type="transmembrane region" description="Helical" evidence="6">
    <location>
        <begin position="140"/>
        <end position="160"/>
    </location>
</feature>
<evidence type="ECO:0000313" key="9">
    <source>
        <dbReference type="Proteomes" id="UP000660262"/>
    </source>
</evidence>
<evidence type="ECO:0000256" key="2">
    <source>
        <dbReference type="ARBA" id="ARBA00022692"/>
    </source>
</evidence>
<evidence type="ECO:0000256" key="4">
    <source>
        <dbReference type="ARBA" id="ARBA00022989"/>
    </source>
</evidence>
<feature type="transmembrane region" description="Helical" evidence="6">
    <location>
        <begin position="293"/>
        <end position="317"/>
    </location>
</feature>
<name>A0A830H5W7_9CHLO</name>
<feature type="transmembrane region" description="Helical" evidence="6">
    <location>
        <begin position="345"/>
        <end position="363"/>
    </location>
</feature>
<accession>A0A830H5W7</accession>
<keyword evidence="4 6" id="KW-1133">Transmembrane helix</keyword>
<feature type="transmembrane region" description="Helical" evidence="6">
    <location>
        <begin position="406"/>
        <end position="423"/>
    </location>
</feature>
<keyword evidence="9" id="KW-1185">Reference proteome</keyword>
<evidence type="ECO:0000313" key="8">
    <source>
        <dbReference type="EMBL" id="GHP01673.1"/>
    </source>
</evidence>
<organism evidence="8 9">
    <name type="scientific">Pycnococcus provasolii</name>
    <dbReference type="NCBI Taxonomy" id="41880"/>
    <lineage>
        <taxon>Eukaryota</taxon>
        <taxon>Viridiplantae</taxon>
        <taxon>Chlorophyta</taxon>
        <taxon>Pseudoscourfieldiophyceae</taxon>
        <taxon>Pseudoscourfieldiales</taxon>
        <taxon>Pycnococcaceae</taxon>
        <taxon>Pycnococcus</taxon>
    </lineage>
</organism>
<comment type="caution">
    <text evidence="8">The sequence shown here is derived from an EMBL/GenBank/DDBJ whole genome shotgun (WGS) entry which is preliminary data.</text>
</comment>
<dbReference type="InterPro" id="IPR013057">
    <property type="entry name" value="AA_transpt_TM"/>
</dbReference>
<feature type="domain" description="Amino acid transporter transmembrane" evidence="7">
    <location>
        <begin position="117"/>
        <end position="460"/>
    </location>
</feature>
<keyword evidence="5 6" id="KW-0472">Membrane</keyword>
<evidence type="ECO:0000256" key="5">
    <source>
        <dbReference type="ARBA" id="ARBA00023136"/>
    </source>
</evidence>
<feature type="transmembrane region" description="Helical" evidence="6">
    <location>
        <begin position="21"/>
        <end position="40"/>
    </location>
</feature>
<feature type="transmembrane region" description="Helical" evidence="6">
    <location>
        <begin position="46"/>
        <end position="70"/>
    </location>
</feature>
<dbReference type="Proteomes" id="UP000660262">
    <property type="component" value="Unassembled WGS sequence"/>
</dbReference>
<evidence type="ECO:0000259" key="7">
    <source>
        <dbReference type="Pfam" id="PF01490"/>
    </source>
</evidence>
<keyword evidence="2 6" id="KW-0812">Transmembrane</keyword>
<dbReference type="PANTHER" id="PTHR22950">
    <property type="entry name" value="AMINO ACID TRANSPORTER"/>
    <property type="match status" value="1"/>
</dbReference>
<protein>
    <recommendedName>
        <fullName evidence="7">Amino acid transporter transmembrane domain-containing protein</fullName>
    </recommendedName>
</protein>
<feature type="transmembrane region" description="Helical" evidence="6">
    <location>
        <begin position="209"/>
        <end position="228"/>
    </location>
</feature>
<proteinExistence type="predicted"/>
<feature type="transmembrane region" description="Helical" evidence="6">
    <location>
        <begin position="248"/>
        <end position="272"/>
    </location>
</feature>
<evidence type="ECO:0000256" key="3">
    <source>
        <dbReference type="ARBA" id="ARBA00022970"/>
    </source>
</evidence>
<feature type="transmembrane region" description="Helical" evidence="6">
    <location>
        <begin position="435"/>
        <end position="457"/>
    </location>
</feature>
<evidence type="ECO:0000256" key="6">
    <source>
        <dbReference type="SAM" id="Phobius"/>
    </source>
</evidence>
<dbReference type="EMBL" id="BNJQ01000001">
    <property type="protein sequence ID" value="GHP01673.1"/>
    <property type="molecule type" value="Genomic_DNA"/>
</dbReference>
<reference evidence="8" key="1">
    <citation type="submission" date="2020-10" db="EMBL/GenBank/DDBJ databases">
        <title>Unveiling of a novel bifunctional photoreceptor, Dualchrome1, isolated from a cosmopolitan green alga.</title>
        <authorList>
            <person name="Suzuki S."/>
            <person name="Kawachi M."/>
        </authorList>
    </citation>
    <scope>NUCLEOTIDE SEQUENCE</scope>
    <source>
        <strain evidence="8">NIES 2893</strain>
    </source>
</reference>